<evidence type="ECO:0000313" key="2">
    <source>
        <dbReference type="EMBL" id="RKD88872.1"/>
    </source>
</evidence>
<reference evidence="2 3" key="1">
    <citation type="submission" date="2018-09" db="EMBL/GenBank/DDBJ databases">
        <title>Genomic Encyclopedia of Archaeal and Bacterial Type Strains, Phase II (KMG-II): from individual species to whole genera.</title>
        <authorList>
            <person name="Goeker M."/>
        </authorList>
    </citation>
    <scope>NUCLEOTIDE SEQUENCE [LARGE SCALE GENOMIC DNA]</scope>
    <source>
        <strain evidence="2 3">DSM 13151</strain>
    </source>
</reference>
<organism evidence="2 3">
    <name type="scientific">Halopiger aswanensis</name>
    <dbReference type="NCBI Taxonomy" id="148449"/>
    <lineage>
        <taxon>Archaea</taxon>
        <taxon>Methanobacteriati</taxon>
        <taxon>Methanobacteriota</taxon>
        <taxon>Stenosarchaea group</taxon>
        <taxon>Halobacteria</taxon>
        <taxon>Halobacteriales</taxon>
        <taxon>Natrialbaceae</taxon>
        <taxon>Halopiger</taxon>
    </lineage>
</organism>
<name>A0A419W065_9EURY</name>
<keyword evidence="1" id="KW-1133">Transmembrane helix</keyword>
<sequence length="57" mass="5784">MYGGADPTGATAIVQWILIAVIVLPIAVTARLWLLGLSGGTLGVAFIATFVGTLILS</sequence>
<proteinExistence type="predicted"/>
<dbReference type="Proteomes" id="UP000283805">
    <property type="component" value="Unassembled WGS sequence"/>
</dbReference>
<dbReference type="AlphaFoldDB" id="A0A419W065"/>
<keyword evidence="1" id="KW-0812">Transmembrane</keyword>
<keyword evidence="3" id="KW-1185">Reference proteome</keyword>
<keyword evidence="1" id="KW-0472">Membrane</keyword>
<evidence type="ECO:0000313" key="3">
    <source>
        <dbReference type="Proteomes" id="UP000283805"/>
    </source>
</evidence>
<feature type="transmembrane region" description="Helical" evidence="1">
    <location>
        <begin position="12"/>
        <end position="28"/>
    </location>
</feature>
<comment type="caution">
    <text evidence="2">The sequence shown here is derived from an EMBL/GenBank/DDBJ whole genome shotgun (WGS) entry which is preliminary data.</text>
</comment>
<evidence type="ECO:0000256" key="1">
    <source>
        <dbReference type="SAM" id="Phobius"/>
    </source>
</evidence>
<dbReference type="EMBL" id="RAPO01000004">
    <property type="protein sequence ID" value="RKD88872.1"/>
    <property type="molecule type" value="Genomic_DNA"/>
</dbReference>
<protein>
    <submittedName>
        <fullName evidence="2">Uncharacterized protein</fullName>
    </submittedName>
</protein>
<accession>A0A419W065</accession>
<feature type="transmembrane region" description="Helical" evidence="1">
    <location>
        <begin position="34"/>
        <end position="56"/>
    </location>
</feature>
<gene>
    <name evidence="2" type="ORF">ATJ93_3683</name>
</gene>